<evidence type="ECO:0000313" key="4">
    <source>
        <dbReference type="Proteomes" id="UP000555728"/>
    </source>
</evidence>
<keyword evidence="2" id="KW-0472">Membrane</keyword>
<accession>A0A7W6RXV2</accession>
<organism evidence="3 4">
    <name type="scientific">Roseospira goensis</name>
    <dbReference type="NCBI Taxonomy" id="391922"/>
    <lineage>
        <taxon>Bacteria</taxon>
        <taxon>Pseudomonadati</taxon>
        <taxon>Pseudomonadota</taxon>
        <taxon>Alphaproteobacteria</taxon>
        <taxon>Rhodospirillales</taxon>
        <taxon>Rhodospirillaceae</taxon>
        <taxon>Roseospira</taxon>
    </lineage>
</organism>
<keyword evidence="2" id="KW-1133">Transmembrane helix</keyword>
<feature type="compositionally biased region" description="Pro residues" evidence="1">
    <location>
        <begin position="1"/>
        <end position="10"/>
    </location>
</feature>
<name>A0A7W6RXV2_9PROT</name>
<sequence length="121" mass="12852">MTLSPQPTPRPTDASDTQAGTEAGGAGTASPGAANDAGTLVHEEVRRHAIDARLSIPLFRRRFYLVVLAGRELRAPGRRARERDHHPLLTLGNVLFLAAVVGVVYALALVALVFFRGVMGG</sequence>
<feature type="transmembrane region" description="Helical" evidence="2">
    <location>
        <begin position="88"/>
        <end position="115"/>
    </location>
</feature>
<evidence type="ECO:0000313" key="3">
    <source>
        <dbReference type="EMBL" id="MBB4285218.1"/>
    </source>
</evidence>
<gene>
    <name evidence="3" type="ORF">GGD88_000935</name>
</gene>
<dbReference type="Proteomes" id="UP000555728">
    <property type="component" value="Unassembled WGS sequence"/>
</dbReference>
<dbReference type="AlphaFoldDB" id="A0A7W6RXV2"/>
<feature type="region of interest" description="Disordered" evidence="1">
    <location>
        <begin position="1"/>
        <end position="38"/>
    </location>
</feature>
<evidence type="ECO:0000256" key="2">
    <source>
        <dbReference type="SAM" id="Phobius"/>
    </source>
</evidence>
<dbReference type="RefSeq" id="WP_184432202.1">
    <property type="nucleotide sequence ID" value="NZ_JACIGI010000005.1"/>
</dbReference>
<dbReference type="EMBL" id="JACIGI010000005">
    <property type="protein sequence ID" value="MBB4285218.1"/>
    <property type="molecule type" value="Genomic_DNA"/>
</dbReference>
<keyword evidence="2" id="KW-0812">Transmembrane</keyword>
<protein>
    <submittedName>
        <fullName evidence="3">Uncharacterized protein</fullName>
    </submittedName>
</protein>
<comment type="caution">
    <text evidence="3">The sequence shown here is derived from an EMBL/GenBank/DDBJ whole genome shotgun (WGS) entry which is preliminary data.</text>
</comment>
<evidence type="ECO:0000256" key="1">
    <source>
        <dbReference type="SAM" id="MobiDB-lite"/>
    </source>
</evidence>
<proteinExistence type="predicted"/>
<keyword evidence="4" id="KW-1185">Reference proteome</keyword>
<reference evidence="3 4" key="1">
    <citation type="submission" date="2020-08" db="EMBL/GenBank/DDBJ databases">
        <title>Genome sequencing of Purple Non-Sulfur Bacteria from various extreme environments.</title>
        <authorList>
            <person name="Mayer M."/>
        </authorList>
    </citation>
    <scope>NUCLEOTIDE SEQUENCE [LARGE SCALE GENOMIC DNA]</scope>
    <source>
        <strain evidence="3 4">JA135</strain>
    </source>
</reference>